<gene>
    <name evidence="1" type="ORF">CR513_13870</name>
</gene>
<sequence>MDLDEHLVKYATQGDEEPLHFYMARFLNVSMKIRNLNLESLRWLALNPTRPQRTQTSKLNKREEGLNQRVDLASSAIASLEHNREGYASTSSLSQL</sequence>
<comment type="caution">
    <text evidence="1">The sequence shown here is derived from an EMBL/GenBank/DDBJ whole genome shotgun (WGS) entry which is preliminary data.</text>
</comment>
<keyword evidence="2" id="KW-1185">Reference proteome</keyword>
<reference evidence="1" key="1">
    <citation type="submission" date="2018-05" db="EMBL/GenBank/DDBJ databases">
        <title>Draft genome of Mucuna pruriens seed.</title>
        <authorList>
            <person name="Nnadi N.E."/>
            <person name="Vos R."/>
            <person name="Hasami M.H."/>
            <person name="Devisetty U.K."/>
            <person name="Aguiy J.C."/>
        </authorList>
    </citation>
    <scope>NUCLEOTIDE SEQUENCE [LARGE SCALE GENOMIC DNA]</scope>
    <source>
        <strain evidence="1">JCA_2017</strain>
    </source>
</reference>
<evidence type="ECO:0008006" key="3">
    <source>
        <dbReference type="Google" id="ProtNLM"/>
    </source>
</evidence>
<dbReference type="EMBL" id="QJKJ01002491">
    <property type="protein sequence ID" value="RDY02642.1"/>
    <property type="molecule type" value="Genomic_DNA"/>
</dbReference>
<dbReference type="AlphaFoldDB" id="A0A371HIV2"/>
<dbReference type="Proteomes" id="UP000257109">
    <property type="component" value="Unassembled WGS sequence"/>
</dbReference>
<proteinExistence type="predicted"/>
<organism evidence="1 2">
    <name type="scientific">Mucuna pruriens</name>
    <name type="common">Velvet bean</name>
    <name type="synonym">Dolichos pruriens</name>
    <dbReference type="NCBI Taxonomy" id="157652"/>
    <lineage>
        <taxon>Eukaryota</taxon>
        <taxon>Viridiplantae</taxon>
        <taxon>Streptophyta</taxon>
        <taxon>Embryophyta</taxon>
        <taxon>Tracheophyta</taxon>
        <taxon>Spermatophyta</taxon>
        <taxon>Magnoliopsida</taxon>
        <taxon>eudicotyledons</taxon>
        <taxon>Gunneridae</taxon>
        <taxon>Pentapetalae</taxon>
        <taxon>rosids</taxon>
        <taxon>fabids</taxon>
        <taxon>Fabales</taxon>
        <taxon>Fabaceae</taxon>
        <taxon>Papilionoideae</taxon>
        <taxon>50 kb inversion clade</taxon>
        <taxon>NPAAA clade</taxon>
        <taxon>indigoferoid/millettioid clade</taxon>
        <taxon>Phaseoleae</taxon>
        <taxon>Mucuna</taxon>
    </lineage>
</organism>
<feature type="non-terminal residue" evidence="1">
    <location>
        <position position="1"/>
    </location>
</feature>
<name>A0A371HIV2_MUCPR</name>
<evidence type="ECO:0000313" key="1">
    <source>
        <dbReference type="EMBL" id="RDY02642.1"/>
    </source>
</evidence>
<evidence type="ECO:0000313" key="2">
    <source>
        <dbReference type="Proteomes" id="UP000257109"/>
    </source>
</evidence>
<accession>A0A371HIV2</accession>
<protein>
    <recommendedName>
        <fullName evidence="3">Retrotransposon gag domain-containing protein</fullName>
    </recommendedName>
</protein>